<keyword evidence="3" id="KW-0597">Phosphoprotein</keyword>
<evidence type="ECO:0000256" key="2">
    <source>
        <dbReference type="ARBA" id="ARBA00012438"/>
    </source>
</evidence>
<dbReference type="PANTHER" id="PTHR43304:SF1">
    <property type="entry name" value="PAC DOMAIN-CONTAINING PROTEIN"/>
    <property type="match status" value="1"/>
</dbReference>
<dbReference type="Proteomes" id="UP000238937">
    <property type="component" value="Unassembled WGS sequence"/>
</dbReference>
<dbReference type="InterPro" id="IPR003018">
    <property type="entry name" value="GAF"/>
</dbReference>
<dbReference type="PROSITE" id="PS50112">
    <property type="entry name" value="PAS"/>
    <property type="match status" value="2"/>
</dbReference>
<gene>
    <name evidence="8" type="ORF">C7B77_12505</name>
</gene>
<dbReference type="NCBIfam" id="TIGR00229">
    <property type="entry name" value="sensory_box"/>
    <property type="match status" value="4"/>
</dbReference>
<dbReference type="InterPro" id="IPR001610">
    <property type="entry name" value="PAC"/>
</dbReference>
<accession>A0A2T1GFD4</accession>
<dbReference type="PROSITE" id="PS50113">
    <property type="entry name" value="PAC"/>
    <property type="match status" value="5"/>
</dbReference>
<sequence>MTDSLLQQPIDPILPANETERLAALHRYQILDTPAEAAFDRITTLAARLFKIPTVLISLVDESRAWFKSSIGFDAPEVSRHDTICNFAVLTDEPLIVPDTRLDDRFSCNPFVQCEPGMRFYAGAPLIDRDGFNLGTLCLLDTVPHDPLTAEQQSTLVDLAAMVVDELELRLAAQQIARVDAALVEITQGVARVTGGDFFDALVRHFAKVLGTDYVYIGLVEGHEPKMMRTIATCDRGKIVDNLEYRLQDTPCWEAIEQRKICCYPRNVQAQFPNAPLLKPLSVESYVAIPFYGFDGNVLGLLGVMDGKPLEHVHLAESLLTIFATRIATELERQQHELMLVEQTRLLEAVSTGQPLDECLSALCRSISKLSPSTRACVLLTDNRRLTFWRSISPDFPPSLSQELTDAPMGELEMGTCGMAVYCDRPVICTDIATDDGRSQTWRDSCIAHGIRAYYCLPIVGIDNLPLGSLMLCFNEARLPTDWEYKLGEFGTKIASIALDRNRSIEHLRESEERLNLALTAADMATCDADLSTGQIVWSAQHIQLLGYDSATVGEHSIEIWWNRVYPDDRAVVKQAWETAQRDRSIYCCEHRFVRPDSGRVVWVSATGRFLDNQAGEGMRFVGVMFDISQRKQSEAASQLDRERLAFVLNTTGVGLWLNSLPFGALNWDERTRELFFLPPDAEPTIEWFWSCVHPDDREPTRLGMEVALRDRTLYEIDHRAVNPDTGEIRWIRSAGKATYASDGAPISFDGINYDITERQVAAASLAQSNARFESAMLAVRGMVFEWNLQTQKMYRSEGLFDLLGIRAEDAPPTNEWWTERVHSDDLERIQSEFLAAPAGIERFESEYRVRHAAGHWIYVSDRSYFQYDSHGQLLKVIGFNTDITDRKRAEENLRQSQALAQRQLSEIEAIYQTAPIGLAILDRELRFIRINQQLAEINGIAAEDHIGRTVREIVPALADENEPLLQSVLTTGKPLLNIELSGETKAQPGVCRTWIENCYPLQAETGQIVGINVVVQEITDRKRAEAELARVNGILNATIDGTADVIFVKDLQGKYIVANATAAEWLDATVADILGRDDTSLFPPEIARHIMSVDRQIMETGESLVYEEEVPKQGSLRSLLSAKYPWRDPHGQIVGVIGISRDITDRKRAETALLESEERSRTLADNISQLAWMTDENGWIFW</sequence>
<organism evidence="8 9">
    <name type="scientific">Chamaesiphon polymorphus CCALA 037</name>
    <dbReference type="NCBI Taxonomy" id="2107692"/>
    <lineage>
        <taxon>Bacteria</taxon>
        <taxon>Bacillati</taxon>
        <taxon>Cyanobacteriota</taxon>
        <taxon>Cyanophyceae</taxon>
        <taxon>Gomontiellales</taxon>
        <taxon>Chamaesiphonaceae</taxon>
        <taxon>Chamaesiphon</taxon>
    </lineage>
</organism>
<evidence type="ECO:0000313" key="8">
    <source>
        <dbReference type="EMBL" id="PSB56242.1"/>
    </source>
</evidence>
<evidence type="ECO:0000256" key="5">
    <source>
        <dbReference type="ARBA" id="ARBA00022777"/>
    </source>
</evidence>
<dbReference type="PANTHER" id="PTHR43304">
    <property type="entry name" value="PHYTOCHROME-LIKE PROTEIN CPH1"/>
    <property type="match status" value="1"/>
</dbReference>
<protein>
    <recommendedName>
        <fullName evidence="2">histidine kinase</fullName>
        <ecNumber evidence="2">2.7.13.3</ecNumber>
    </recommendedName>
</protein>
<feature type="domain" description="PAS" evidence="6">
    <location>
        <begin position="904"/>
        <end position="973"/>
    </location>
</feature>
<dbReference type="GO" id="GO:0004673">
    <property type="term" value="F:protein histidine kinase activity"/>
    <property type="evidence" value="ECO:0007669"/>
    <property type="project" value="UniProtKB-EC"/>
</dbReference>
<comment type="caution">
    <text evidence="8">The sequence shown here is derived from an EMBL/GenBank/DDBJ whole genome shotgun (WGS) entry which is preliminary data.</text>
</comment>
<evidence type="ECO:0000259" key="6">
    <source>
        <dbReference type="PROSITE" id="PS50112"/>
    </source>
</evidence>
<comment type="catalytic activity">
    <reaction evidence="1">
        <text>ATP + protein L-histidine = ADP + protein N-phospho-L-histidine.</text>
        <dbReference type="EC" id="2.7.13.3"/>
    </reaction>
</comment>
<reference evidence="8 9" key="1">
    <citation type="submission" date="2018-03" db="EMBL/GenBank/DDBJ databases">
        <title>The ancient ancestry and fast evolution of plastids.</title>
        <authorList>
            <person name="Moore K.R."/>
            <person name="Magnabosco C."/>
            <person name="Momper L."/>
            <person name="Gold D.A."/>
            <person name="Bosak T."/>
            <person name="Fournier G.P."/>
        </authorList>
    </citation>
    <scope>NUCLEOTIDE SEQUENCE [LARGE SCALE GENOMIC DNA]</scope>
    <source>
        <strain evidence="8 9">CCALA 037</strain>
    </source>
</reference>
<dbReference type="EC" id="2.7.13.3" evidence="2"/>
<dbReference type="Pfam" id="PF08447">
    <property type="entry name" value="PAS_3"/>
    <property type="match status" value="3"/>
</dbReference>
<name>A0A2T1GFD4_9CYAN</name>
<dbReference type="InterPro" id="IPR013656">
    <property type="entry name" value="PAS_4"/>
</dbReference>
<dbReference type="Pfam" id="PF01590">
    <property type="entry name" value="GAF"/>
    <property type="match status" value="2"/>
</dbReference>
<evidence type="ECO:0000256" key="3">
    <source>
        <dbReference type="ARBA" id="ARBA00022553"/>
    </source>
</evidence>
<feature type="domain" description="PAC" evidence="7">
    <location>
        <begin position="844"/>
        <end position="896"/>
    </location>
</feature>
<dbReference type="Gene3D" id="3.30.450.40">
    <property type="match status" value="3"/>
</dbReference>
<keyword evidence="4" id="KW-0808">Transferase</keyword>
<dbReference type="InterPro" id="IPR052162">
    <property type="entry name" value="Sensor_kinase/Photoreceptor"/>
</dbReference>
<dbReference type="Gene3D" id="3.30.450.20">
    <property type="entry name" value="PAS domain"/>
    <property type="match status" value="5"/>
</dbReference>
<dbReference type="InterPro" id="IPR013655">
    <property type="entry name" value="PAS_fold_3"/>
</dbReference>
<feature type="domain" description="PAS" evidence="6">
    <location>
        <begin position="1036"/>
        <end position="1102"/>
    </location>
</feature>
<feature type="domain" description="PAC" evidence="7">
    <location>
        <begin position="715"/>
        <end position="768"/>
    </location>
</feature>
<dbReference type="Gene3D" id="2.10.70.100">
    <property type="match status" value="1"/>
</dbReference>
<keyword evidence="9" id="KW-1185">Reference proteome</keyword>
<dbReference type="AlphaFoldDB" id="A0A2T1GFD4"/>
<dbReference type="Pfam" id="PF13185">
    <property type="entry name" value="GAF_2"/>
    <property type="match status" value="1"/>
</dbReference>
<proteinExistence type="predicted"/>
<dbReference type="InterPro" id="IPR000014">
    <property type="entry name" value="PAS"/>
</dbReference>
<dbReference type="SUPFAM" id="SSF55785">
    <property type="entry name" value="PYP-like sensor domain (PAS domain)"/>
    <property type="match status" value="6"/>
</dbReference>
<dbReference type="OrthoDB" id="9758522at2"/>
<feature type="domain" description="PAC" evidence="7">
    <location>
        <begin position="977"/>
        <end position="1031"/>
    </location>
</feature>
<evidence type="ECO:0000256" key="4">
    <source>
        <dbReference type="ARBA" id="ARBA00022679"/>
    </source>
</evidence>
<dbReference type="InterPro" id="IPR029016">
    <property type="entry name" value="GAF-like_dom_sf"/>
</dbReference>
<feature type="domain" description="PAC" evidence="7">
    <location>
        <begin position="587"/>
        <end position="640"/>
    </location>
</feature>
<dbReference type="SMART" id="SM00091">
    <property type="entry name" value="PAS"/>
    <property type="match status" value="5"/>
</dbReference>
<dbReference type="RefSeq" id="WP_106304936.1">
    <property type="nucleotide sequence ID" value="NZ_PVWO01000137.1"/>
</dbReference>
<dbReference type="InterPro" id="IPR035965">
    <property type="entry name" value="PAS-like_dom_sf"/>
</dbReference>
<dbReference type="InterPro" id="IPR000700">
    <property type="entry name" value="PAS-assoc_C"/>
</dbReference>
<dbReference type="EMBL" id="PVWO01000137">
    <property type="protein sequence ID" value="PSB56242.1"/>
    <property type="molecule type" value="Genomic_DNA"/>
</dbReference>
<feature type="domain" description="PAC" evidence="7">
    <location>
        <begin position="1100"/>
        <end position="1156"/>
    </location>
</feature>
<dbReference type="Pfam" id="PF08448">
    <property type="entry name" value="PAS_4"/>
    <property type="match status" value="2"/>
</dbReference>
<dbReference type="CDD" id="cd00130">
    <property type="entry name" value="PAS"/>
    <property type="match status" value="2"/>
</dbReference>
<dbReference type="SMART" id="SM00065">
    <property type="entry name" value="GAF"/>
    <property type="match status" value="3"/>
</dbReference>
<keyword evidence="5" id="KW-0418">Kinase</keyword>
<evidence type="ECO:0000256" key="1">
    <source>
        <dbReference type="ARBA" id="ARBA00000085"/>
    </source>
</evidence>
<evidence type="ECO:0000259" key="7">
    <source>
        <dbReference type="PROSITE" id="PS50113"/>
    </source>
</evidence>
<dbReference type="SMART" id="SM00086">
    <property type="entry name" value="PAC"/>
    <property type="match status" value="4"/>
</dbReference>
<dbReference type="SUPFAM" id="SSF55781">
    <property type="entry name" value="GAF domain-like"/>
    <property type="match status" value="3"/>
</dbReference>
<evidence type="ECO:0000313" key="9">
    <source>
        <dbReference type="Proteomes" id="UP000238937"/>
    </source>
</evidence>